<dbReference type="PANTHER" id="PTHR23080">
    <property type="entry name" value="THAP DOMAIN PROTEIN"/>
    <property type="match status" value="1"/>
</dbReference>
<dbReference type="VEuPathDB" id="VectorBase:GBRI011376"/>
<accession>A0A1A9W9P0</accession>
<dbReference type="Proteomes" id="UP000091820">
    <property type="component" value="Unassembled WGS sequence"/>
</dbReference>
<proteinExistence type="predicted"/>
<sequence>MKRSLDSKPPEQKLFKHPQRSISSSDILTKNLQRPQTVSRAGTRVMITSIPMKTQPLEVGSNVYTNTTTKLTTSANAQAKRPTVYIKREAPRQRTICTVTLELIEKNPYIYLGIDPTRLNVLKNVICPTANVNLVECYLTLKKLRQNEEFSILAGYFEISEIVVQQIFARTIVKLATYLRFLIRWSDSKKYDRHKTLPFAFRDNLSNVQSLVECVETDILPSSLQIDCSSYKYIVTVNMNGIISFISEAYVGHYDDLFIFSNSNFKNAIPNYLSLVADPGKSIRRMRTPKATSMEYPSTSEATNVAETDSTTDSAEESANELDKNDKAHVMKKYRACRIVGELASQQTLTTTNNELTSKQVKNFSIPTVRIRESVCRVQIGQMVNSLREFKVLQPLAIKETILYQYLNEILIVCAALNNLQK</sequence>
<protein>
    <submittedName>
        <fullName evidence="5">DDE Tnp4 domain-containing protein</fullName>
    </submittedName>
</protein>
<evidence type="ECO:0000256" key="1">
    <source>
        <dbReference type="ARBA" id="ARBA00001968"/>
    </source>
</evidence>
<keyword evidence="6" id="KW-1185">Reference proteome</keyword>
<comment type="cofactor">
    <cofactor evidence="1">
        <name>a divalent metal cation</name>
        <dbReference type="ChEBI" id="CHEBI:60240"/>
    </cofactor>
</comment>
<dbReference type="EnsemblMetazoa" id="GBRI011376-RA">
    <property type="protein sequence ID" value="GBRI011376-PA"/>
    <property type="gene ID" value="GBRI011376"/>
</dbReference>
<evidence type="ECO:0000256" key="2">
    <source>
        <dbReference type="ARBA" id="ARBA00022723"/>
    </source>
</evidence>
<feature type="domain" description="DDE Tnp4" evidence="4">
    <location>
        <begin position="228"/>
        <end position="418"/>
    </location>
</feature>
<keyword evidence="2" id="KW-0479">Metal-binding</keyword>
<feature type="compositionally biased region" description="Basic and acidic residues" evidence="3">
    <location>
        <begin position="1"/>
        <end position="14"/>
    </location>
</feature>
<dbReference type="PANTHER" id="PTHR23080:SF144">
    <property type="entry name" value="SPINDLE AND KINETOCHORE ASSOCIATED COMPLEX SUBUNIT 3"/>
    <property type="match status" value="1"/>
</dbReference>
<dbReference type="InterPro" id="IPR027806">
    <property type="entry name" value="HARBI1_dom"/>
</dbReference>
<evidence type="ECO:0000313" key="5">
    <source>
        <dbReference type="EnsemblMetazoa" id="GBRI011376-PA"/>
    </source>
</evidence>
<feature type="compositionally biased region" description="Polar residues" evidence="3">
    <location>
        <begin position="295"/>
        <end position="313"/>
    </location>
</feature>
<dbReference type="GO" id="GO:0046872">
    <property type="term" value="F:metal ion binding"/>
    <property type="evidence" value="ECO:0007669"/>
    <property type="project" value="UniProtKB-KW"/>
</dbReference>
<reference evidence="6" key="1">
    <citation type="submission" date="2014-03" db="EMBL/GenBank/DDBJ databases">
        <authorList>
            <person name="Aksoy S."/>
            <person name="Warren W."/>
            <person name="Wilson R.K."/>
        </authorList>
    </citation>
    <scope>NUCLEOTIDE SEQUENCE [LARGE SCALE GENOMIC DNA]</scope>
    <source>
        <strain evidence="6">IAEA</strain>
    </source>
</reference>
<organism evidence="5 6">
    <name type="scientific">Glossina brevipalpis</name>
    <dbReference type="NCBI Taxonomy" id="37001"/>
    <lineage>
        <taxon>Eukaryota</taxon>
        <taxon>Metazoa</taxon>
        <taxon>Ecdysozoa</taxon>
        <taxon>Arthropoda</taxon>
        <taxon>Hexapoda</taxon>
        <taxon>Insecta</taxon>
        <taxon>Pterygota</taxon>
        <taxon>Neoptera</taxon>
        <taxon>Endopterygota</taxon>
        <taxon>Diptera</taxon>
        <taxon>Brachycera</taxon>
        <taxon>Muscomorpha</taxon>
        <taxon>Hippoboscoidea</taxon>
        <taxon>Glossinidae</taxon>
        <taxon>Glossina</taxon>
    </lineage>
</organism>
<feature type="compositionally biased region" description="Polar residues" evidence="3">
    <location>
        <begin position="20"/>
        <end position="29"/>
    </location>
</feature>
<evidence type="ECO:0000256" key="3">
    <source>
        <dbReference type="SAM" id="MobiDB-lite"/>
    </source>
</evidence>
<name>A0A1A9W9P0_9MUSC</name>
<feature type="region of interest" description="Disordered" evidence="3">
    <location>
        <begin position="289"/>
        <end position="322"/>
    </location>
</feature>
<evidence type="ECO:0000313" key="6">
    <source>
        <dbReference type="Proteomes" id="UP000091820"/>
    </source>
</evidence>
<reference evidence="5" key="2">
    <citation type="submission" date="2020-05" db="UniProtKB">
        <authorList>
            <consortium name="EnsemblMetazoa"/>
        </authorList>
    </citation>
    <scope>IDENTIFICATION</scope>
    <source>
        <strain evidence="5">IAEA</strain>
    </source>
</reference>
<evidence type="ECO:0000259" key="4">
    <source>
        <dbReference type="Pfam" id="PF13359"/>
    </source>
</evidence>
<feature type="region of interest" description="Disordered" evidence="3">
    <location>
        <begin position="1"/>
        <end position="29"/>
    </location>
</feature>
<dbReference type="Pfam" id="PF13359">
    <property type="entry name" value="DDE_Tnp_4"/>
    <property type="match status" value="1"/>
</dbReference>
<dbReference type="AlphaFoldDB" id="A0A1A9W9P0"/>